<protein>
    <submittedName>
        <fullName evidence="9">Carbohydrate ABC transporter permease</fullName>
    </submittedName>
</protein>
<accession>A0ABY4WIQ1</accession>
<evidence type="ECO:0000313" key="9">
    <source>
        <dbReference type="EMBL" id="USG66987.1"/>
    </source>
</evidence>
<evidence type="ECO:0000256" key="6">
    <source>
        <dbReference type="ARBA" id="ARBA00023136"/>
    </source>
</evidence>
<proteinExistence type="inferred from homology"/>
<sequence>MRTWMYRRNVIPHMLLTVYVLVTLYPLVWLTLSSLKTPREITESPWGLPSSLQWQNYVEAWKTAKVSTYFFNSLYISTISCILIVIIGSAAAFAITRMNFPRLSNWVYQFFLLGLVVPGGALLIPLYRLLQEMKLIDTHLSLILINATFALPVTIFILSAFMKAIPRELEEAAIVDGLGAFGLFVRIILPVTMPAIVTVFILNFINVWNEFIMALLFLSKEKLRTLPVGMSVFKDAFQTNYALLSAAVMYSVVPVVIVYLFLQRKIIEGVTAGSVKG</sequence>
<feature type="domain" description="ABC transmembrane type-1" evidence="8">
    <location>
        <begin position="70"/>
        <end position="262"/>
    </location>
</feature>
<keyword evidence="3" id="KW-1003">Cell membrane</keyword>
<comment type="similarity">
    <text evidence="7">Belongs to the binding-protein-dependent transport system permease family.</text>
</comment>
<dbReference type="InterPro" id="IPR000515">
    <property type="entry name" value="MetI-like"/>
</dbReference>
<dbReference type="Proteomes" id="UP001056500">
    <property type="component" value="Chromosome"/>
</dbReference>
<evidence type="ECO:0000256" key="1">
    <source>
        <dbReference type="ARBA" id="ARBA00004651"/>
    </source>
</evidence>
<keyword evidence="10" id="KW-1185">Reference proteome</keyword>
<feature type="transmembrane region" description="Helical" evidence="7">
    <location>
        <begin position="12"/>
        <end position="32"/>
    </location>
</feature>
<dbReference type="SUPFAM" id="SSF161098">
    <property type="entry name" value="MetI-like"/>
    <property type="match status" value="1"/>
</dbReference>
<feature type="transmembrane region" description="Helical" evidence="7">
    <location>
        <begin position="107"/>
        <end position="127"/>
    </location>
</feature>
<dbReference type="RefSeq" id="WP_251874091.1">
    <property type="nucleotide sequence ID" value="NZ_CP098755.1"/>
</dbReference>
<dbReference type="Gene3D" id="1.10.3720.10">
    <property type="entry name" value="MetI-like"/>
    <property type="match status" value="1"/>
</dbReference>
<evidence type="ECO:0000256" key="4">
    <source>
        <dbReference type="ARBA" id="ARBA00022692"/>
    </source>
</evidence>
<evidence type="ECO:0000313" key="10">
    <source>
        <dbReference type="Proteomes" id="UP001056500"/>
    </source>
</evidence>
<feature type="transmembrane region" description="Helical" evidence="7">
    <location>
        <begin position="195"/>
        <end position="218"/>
    </location>
</feature>
<keyword evidence="4 7" id="KW-0812">Transmembrane</keyword>
<feature type="transmembrane region" description="Helical" evidence="7">
    <location>
        <begin position="173"/>
        <end position="189"/>
    </location>
</feature>
<dbReference type="PROSITE" id="PS50928">
    <property type="entry name" value="ABC_TM1"/>
    <property type="match status" value="1"/>
</dbReference>
<reference evidence="9" key="1">
    <citation type="submission" date="2022-06" db="EMBL/GenBank/DDBJ databases">
        <title>Genome sequencing of Brevibacillus sp. BB3-R1.</title>
        <authorList>
            <person name="Heo J."/>
            <person name="Lee D."/>
            <person name="Won M."/>
            <person name="Han B.-H."/>
            <person name="Hong S.-B."/>
            <person name="Kwon S.-W."/>
        </authorList>
    </citation>
    <scope>NUCLEOTIDE SEQUENCE</scope>
    <source>
        <strain evidence="9">BB3-R1</strain>
    </source>
</reference>
<dbReference type="Pfam" id="PF00528">
    <property type="entry name" value="BPD_transp_1"/>
    <property type="match status" value="1"/>
</dbReference>
<dbReference type="PANTHER" id="PTHR43744">
    <property type="entry name" value="ABC TRANSPORTER PERMEASE PROTEIN MG189-RELATED-RELATED"/>
    <property type="match status" value="1"/>
</dbReference>
<feature type="transmembrane region" description="Helical" evidence="7">
    <location>
        <begin position="139"/>
        <end position="161"/>
    </location>
</feature>
<dbReference type="EMBL" id="CP098755">
    <property type="protein sequence ID" value="USG66987.1"/>
    <property type="molecule type" value="Genomic_DNA"/>
</dbReference>
<evidence type="ECO:0000256" key="2">
    <source>
        <dbReference type="ARBA" id="ARBA00022448"/>
    </source>
</evidence>
<keyword evidence="6 7" id="KW-0472">Membrane</keyword>
<comment type="subcellular location">
    <subcellularLocation>
        <location evidence="1 7">Cell membrane</location>
        <topology evidence="1 7">Multi-pass membrane protein</topology>
    </subcellularLocation>
</comment>
<feature type="transmembrane region" description="Helical" evidence="7">
    <location>
        <begin position="74"/>
        <end position="95"/>
    </location>
</feature>
<keyword evidence="2 7" id="KW-0813">Transport</keyword>
<dbReference type="CDD" id="cd06261">
    <property type="entry name" value="TM_PBP2"/>
    <property type="match status" value="1"/>
</dbReference>
<evidence type="ECO:0000256" key="3">
    <source>
        <dbReference type="ARBA" id="ARBA00022475"/>
    </source>
</evidence>
<keyword evidence="5 7" id="KW-1133">Transmembrane helix</keyword>
<name>A0ABY4WIQ1_9BACL</name>
<evidence type="ECO:0000256" key="7">
    <source>
        <dbReference type="RuleBase" id="RU363032"/>
    </source>
</evidence>
<dbReference type="InterPro" id="IPR035906">
    <property type="entry name" value="MetI-like_sf"/>
</dbReference>
<evidence type="ECO:0000256" key="5">
    <source>
        <dbReference type="ARBA" id="ARBA00022989"/>
    </source>
</evidence>
<evidence type="ECO:0000259" key="8">
    <source>
        <dbReference type="PROSITE" id="PS50928"/>
    </source>
</evidence>
<feature type="transmembrane region" description="Helical" evidence="7">
    <location>
        <begin position="239"/>
        <end position="262"/>
    </location>
</feature>
<dbReference type="PANTHER" id="PTHR43744:SF12">
    <property type="entry name" value="ABC TRANSPORTER PERMEASE PROTEIN MG189-RELATED"/>
    <property type="match status" value="1"/>
</dbReference>
<organism evidence="9 10">
    <name type="scientific">Brevibacillus ruminantium</name>
    <dbReference type="NCBI Taxonomy" id="2950604"/>
    <lineage>
        <taxon>Bacteria</taxon>
        <taxon>Bacillati</taxon>
        <taxon>Bacillota</taxon>
        <taxon>Bacilli</taxon>
        <taxon>Bacillales</taxon>
        <taxon>Paenibacillaceae</taxon>
        <taxon>Brevibacillus</taxon>
    </lineage>
</organism>
<gene>
    <name evidence="9" type="ORF">NDK47_06740</name>
</gene>